<dbReference type="PANTHER" id="PTHR44379:SF2">
    <property type="entry name" value="BLR6218 PROTEIN"/>
    <property type="match status" value="1"/>
</dbReference>
<dbReference type="InterPro" id="IPR051452">
    <property type="entry name" value="Diverse_Oxidoreductases"/>
</dbReference>
<dbReference type="CDD" id="cd00207">
    <property type="entry name" value="fer2"/>
    <property type="match status" value="1"/>
</dbReference>
<keyword evidence="5" id="KW-0411">Iron-sulfur</keyword>
<accession>A0ABX1E9R1</accession>
<dbReference type="PROSITE" id="PS00197">
    <property type="entry name" value="2FE2S_FER_1"/>
    <property type="match status" value="1"/>
</dbReference>
<evidence type="ECO:0000256" key="2">
    <source>
        <dbReference type="ARBA" id="ARBA00022723"/>
    </source>
</evidence>
<dbReference type="PANTHER" id="PTHR44379">
    <property type="entry name" value="OXIDOREDUCTASE WITH IRON-SULFUR SUBUNIT"/>
    <property type="match status" value="1"/>
</dbReference>
<evidence type="ECO:0000259" key="6">
    <source>
        <dbReference type="PROSITE" id="PS51085"/>
    </source>
</evidence>
<dbReference type="InterPro" id="IPR036010">
    <property type="entry name" value="2Fe-2S_ferredoxin-like_sf"/>
</dbReference>
<dbReference type="InterPro" id="IPR001041">
    <property type="entry name" value="2Fe-2S_ferredoxin-type"/>
</dbReference>
<name>A0ABX1E9R1_9PROT</name>
<dbReference type="SUPFAM" id="SSF54292">
    <property type="entry name" value="2Fe-2S ferredoxin-like"/>
    <property type="match status" value="1"/>
</dbReference>
<evidence type="ECO:0000313" key="7">
    <source>
        <dbReference type="EMBL" id="NKC31660.1"/>
    </source>
</evidence>
<feature type="domain" description="2Fe-2S ferredoxin-type" evidence="6">
    <location>
        <begin position="1"/>
        <end position="77"/>
    </location>
</feature>
<evidence type="ECO:0000256" key="1">
    <source>
        <dbReference type="ARBA" id="ARBA00022714"/>
    </source>
</evidence>
<dbReference type="Pfam" id="PF01799">
    <property type="entry name" value="Fer2_2"/>
    <property type="match status" value="1"/>
</dbReference>
<dbReference type="Gene3D" id="3.10.20.30">
    <property type="match status" value="1"/>
</dbReference>
<keyword evidence="4" id="KW-0408">Iron</keyword>
<dbReference type="Gene3D" id="1.10.150.120">
    <property type="entry name" value="[2Fe-2S]-binding domain"/>
    <property type="match status" value="1"/>
</dbReference>
<dbReference type="Pfam" id="PF00111">
    <property type="entry name" value="Fer2"/>
    <property type="match status" value="1"/>
</dbReference>
<sequence>MAKLNVNGAVVELDVATETPLLWALRDHAGLTGTKYGCGIAACGACTVHIDGQAIRSCITPVSALDESQKIVTIEGLSPDGNHPVQVAWRELDVPQCGFCQSGMIMAAAALLAQTPRPTDEDINVAMSNICRCGTYNRVRAGIHKAAAGGITG</sequence>
<dbReference type="PROSITE" id="PS51085">
    <property type="entry name" value="2FE2S_FER_2"/>
    <property type="match status" value="1"/>
</dbReference>
<dbReference type="EMBL" id="JAAVNE010000017">
    <property type="protein sequence ID" value="NKC31660.1"/>
    <property type="molecule type" value="Genomic_DNA"/>
</dbReference>
<keyword evidence="1" id="KW-0001">2Fe-2S</keyword>
<keyword evidence="8" id="KW-1185">Reference proteome</keyword>
<comment type="caution">
    <text evidence="7">The sequence shown here is derived from an EMBL/GenBank/DDBJ whole genome shotgun (WGS) entry which is preliminary data.</text>
</comment>
<gene>
    <name evidence="7" type="ORF">HEQ75_12405</name>
</gene>
<dbReference type="InterPro" id="IPR036884">
    <property type="entry name" value="2Fe-2S-bd_dom_sf"/>
</dbReference>
<evidence type="ECO:0000313" key="8">
    <source>
        <dbReference type="Proteomes" id="UP000787635"/>
    </source>
</evidence>
<proteinExistence type="predicted"/>
<dbReference type="InterPro" id="IPR012675">
    <property type="entry name" value="Beta-grasp_dom_sf"/>
</dbReference>
<reference evidence="7 8" key="1">
    <citation type="submission" date="2020-03" db="EMBL/GenBank/DDBJ databases">
        <title>Roseomonas selenitidurans sp. nov. isolated from urban soil.</title>
        <authorList>
            <person name="Liu H."/>
        </authorList>
    </citation>
    <scope>NUCLEOTIDE SEQUENCE [LARGE SCALE GENOMIC DNA]</scope>
    <source>
        <strain evidence="7 8">BU-1</strain>
    </source>
</reference>
<evidence type="ECO:0000256" key="3">
    <source>
        <dbReference type="ARBA" id="ARBA00023002"/>
    </source>
</evidence>
<keyword evidence="3" id="KW-0560">Oxidoreductase</keyword>
<dbReference type="SUPFAM" id="SSF47741">
    <property type="entry name" value="CO dehydrogenase ISP C-domain like"/>
    <property type="match status" value="1"/>
</dbReference>
<dbReference type="RefSeq" id="WP_168030957.1">
    <property type="nucleotide sequence ID" value="NZ_JAAVNE010000017.1"/>
</dbReference>
<dbReference type="InterPro" id="IPR006058">
    <property type="entry name" value="2Fe2S_fd_BS"/>
</dbReference>
<dbReference type="Proteomes" id="UP000787635">
    <property type="component" value="Unassembled WGS sequence"/>
</dbReference>
<keyword evidence="2" id="KW-0479">Metal-binding</keyword>
<evidence type="ECO:0000256" key="4">
    <source>
        <dbReference type="ARBA" id="ARBA00023004"/>
    </source>
</evidence>
<dbReference type="InterPro" id="IPR002888">
    <property type="entry name" value="2Fe-2S-bd"/>
</dbReference>
<organism evidence="7 8">
    <name type="scientific">Falsiroseomonas selenitidurans</name>
    <dbReference type="NCBI Taxonomy" id="2716335"/>
    <lineage>
        <taxon>Bacteria</taxon>
        <taxon>Pseudomonadati</taxon>
        <taxon>Pseudomonadota</taxon>
        <taxon>Alphaproteobacteria</taxon>
        <taxon>Acetobacterales</taxon>
        <taxon>Roseomonadaceae</taxon>
        <taxon>Falsiroseomonas</taxon>
    </lineage>
</organism>
<protein>
    <submittedName>
        <fullName evidence="7">(2Fe-2S)-binding protein</fullName>
    </submittedName>
</protein>
<evidence type="ECO:0000256" key="5">
    <source>
        <dbReference type="ARBA" id="ARBA00023014"/>
    </source>
</evidence>